<sequence>MENALTLLKGMLVTAIGGLYIYLLVRWGIYTAHTSSDTLMWVVMMLVGAAVLSVVMVPVIFILQPVIALLAIVFAAISSLVSRLNRRRRSHA</sequence>
<organism evidence="2 3">
    <name type="scientific">Dickeya undicola</name>
    <dbReference type="NCBI Taxonomy" id="1577887"/>
    <lineage>
        <taxon>Bacteria</taxon>
        <taxon>Pseudomonadati</taxon>
        <taxon>Pseudomonadota</taxon>
        <taxon>Gammaproteobacteria</taxon>
        <taxon>Enterobacterales</taxon>
        <taxon>Pectobacteriaceae</taxon>
        <taxon>Dickeya</taxon>
    </lineage>
</organism>
<keyword evidence="1" id="KW-1133">Transmembrane helix</keyword>
<feature type="transmembrane region" description="Helical" evidence="1">
    <location>
        <begin position="39"/>
        <end position="60"/>
    </location>
</feature>
<keyword evidence="1" id="KW-0472">Membrane</keyword>
<evidence type="ECO:0000256" key="1">
    <source>
        <dbReference type="SAM" id="Phobius"/>
    </source>
</evidence>
<proteinExistence type="predicted"/>
<feature type="transmembrane region" description="Helical" evidence="1">
    <location>
        <begin position="66"/>
        <end position="84"/>
    </location>
</feature>
<protein>
    <submittedName>
        <fullName evidence="2">Uncharacterized protein</fullName>
    </submittedName>
</protein>
<accession>A0A3N0FT00</accession>
<reference evidence="2 3" key="1">
    <citation type="submission" date="2018-11" db="EMBL/GenBank/DDBJ databases">
        <title>Characterization of surface water Dickeya isolates.</title>
        <authorList>
            <person name="Van Gijsegem F."/>
            <person name="Pedron J."/>
        </authorList>
    </citation>
    <scope>NUCLEOTIDE SEQUENCE [LARGE SCALE GENOMIC DNA]</scope>
    <source>
        <strain evidence="2 3">FVG1-MFV-O17</strain>
    </source>
</reference>
<gene>
    <name evidence="2" type="ORF">EF878_18615</name>
</gene>
<dbReference type="AlphaFoldDB" id="A0A3N0FT00"/>
<feature type="transmembrane region" description="Helical" evidence="1">
    <location>
        <begin position="6"/>
        <end position="27"/>
    </location>
</feature>
<keyword evidence="1" id="KW-0812">Transmembrane</keyword>
<dbReference type="RefSeq" id="WP_024105328.1">
    <property type="nucleotide sequence ID" value="NZ_RJLR01000039.1"/>
</dbReference>
<dbReference type="Proteomes" id="UP000276061">
    <property type="component" value="Unassembled WGS sequence"/>
</dbReference>
<dbReference type="EMBL" id="RJLR01000039">
    <property type="protein sequence ID" value="RNM03070.1"/>
    <property type="molecule type" value="Genomic_DNA"/>
</dbReference>
<dbReference type="OrthoDB" id="6638645at2"/>
<comment type="caution">
    <text evidence="2">The sequence shown here is derived from an EMBL/GenBank/DDBJ whole genome shotgun (WGS) entry which is preliminary data.</text>
</comment>
<evidence type="ECO:0000313" key="2">
    <source>
        <dbReference type="EMBL" id="RNM03070.1"/>
    </source>
</evidence>
<name>A0A3N0FT00_9GAMM</name>
<evidence type="ECO:0000313" key="3">
    <source>
        <dbReference type="Proteomes" id="UP000276061"/>
    </source>
</evidence>